<reference evidence="2 3" key="1">
    <citation type="journal article" date="2013" name="BMC Genomics">
        <title>The miniature genome of a carnivorous plant Genlisea aurea contains a low number of genes and short non-coding sequences.</title>
        <authorList>
            <person name="Leushkin E.V."/>
            <person name="Sutormin R.A."/>
            <person name="Nabieva E.R."/>
            <person name="Penin A.A."/>
            <person name="Kondrashov A.S."/>
            <person name="Logacheva M.D."/>
        </authorList>
    </citation>
    <scope>NUCLEOTIDE SEQUENCE [LARGE SCALE GENOMIC DNA]</scope>
</reference>
<feature type="transmembrane region" description="Helical" evidence="1">
    <location>
        <begin position="187"/>
        <end position="214"/>
    </location>
</feature>
<keyword evidence="3" id="KW-1185">Reference proteome</keyword>
<feature type="transmembrane region" description="Helical" evidence="1">
    <location>
        <begin position="144"/>
        <end position="166"/>
    </location>
</feature>
<feature type="non-terminal residue" evidence="2">
    <location>
        <position position="1"/>
    </location>
</feature>
<dbReference type="Proteomes" id="UP000015453">
    <property type="component" value="Unassembled WGS sequence"/>
</dbReference>
<keyword evidence="1" id="KW-0472">Membrane</keyword>
<feature type="transmembrane region" description="Helical" evidence="1">
    <location>
        <begin position="234"/>
        <end position="257"/>
    </location>
</feature>
<dbReference type="PANTHER" id="PTHR34116">
    <property type="entry name" value="PLASMINOGEN ACTIVATOR INHIBITOR"/>
    <property type="match status" value="1"/>
</dbReference>
<feature type="transmembrane region" description="Helical" evidence="1">
    <location>
        <begin position="12"/>
        <end position="36"/>
    </location>
</feature>
<dbReference type="PANTHER" id="PTHR34116:SF2">
    <property type="entry name" value="THH1_TOM1_TOM3 DOMAIN-CONTAINING PROTEIN"/>
    <property type="match status" value="1"/>
</dbReference>
<feature type="transmembrane region" description="Helical" evidence="1">
    <location>
        <begin position="101"/>
        <end position="124"/>
    </location>
</feature>
<feature type="non-terminal residue" evidence="2">
    <location>
        <position position="297"/>
    </location>
</feature>
<feature type="transmembrane region" description="Helical" evidence="1">
    <location>
        <begin position="269"/>
        <end position="292"/>
    </location>
</feature>
<keyword evidence="1" id="KW-1133">Transmembrane helix</keyword>
<gene>
    <name evidence="2" type="ORF">M569_12344</name>
</gene>
<dbReference type="OrthoDB" id="1869454at2759"/>
<dbReference type="AlphaFoldDB" id="S8CDB6"/>
<keyword evidence="1" id="KW-0812">Transmembrane</keyword>
<organism evidence="2 3">
    <name type="scientific">Genlisea aurea</name>
    <dbReference type="NCBI Taxonomy" id="192259"/>
    <lineage>
        <taxon>Eukaryota</taxon>
        <taxon>Viridiplantae</taxon>
        <taxon>Streptophyta</taxon>
        <taxon>Embryophyta</taxon>
        <taxon>Tracheophyta</taxon>
        <taxon>Spermatophyta</taxon>
        <taxon>Magnoliopsida</taxon>
        <taxon>eudicotyledons</taxon>
        <taxon>Gunneridae</taxon>
        <taxon>Pentapetalae</taxon>
        <taxon>asterids</taxon>
        <taxon>lamiids</taxon>
        <taxon>Lamiales</taxon>
        <taxon>Lentibulariaceae</taxon>
        <taxon>Genlisea</taxon>
    </lineage>
</organism>
<accession>S8CDB6</accession>
<evidence type="ECO:0000313" key="2">
    <source>
        <dbReference type="EMBL" id="EPS62446.1"/>
    </source>
</evidence>
<dbReference type="EMBL" id="AUSU01006142">
    <property type="protein sequence ID" value="EPS62446.1"/>
    <property type="molecule type" value="Genomic_DNA"/>
</dbReference>
<evidence type="ECO:0000256" key="1">
    <source>
        <dbReference type="SAM" id="Phobius"/>
    </source>
</evidence>
<feature type="transmembrane region" description="Helical" evidence="1">
    <location>
        <begin position="56"/>
        <end position="80"/>
    </location>
</feature>
<comment type="caution">
    <text evidence="2">The sequence shown here is derived from an EMBL/GenBank/DDBJ whole genome shotgun (WGS) entry which is preliminary data.</text>
</comment>
<name>S8CDB6_9LAMI</name>
<evidence type="ECO:0000313" key="3">
    <source>
        <dbReference type="Proteomes" id="UP000015453"/>
    </source>
</evidence>
<proteinExistence type="predicted"/>
<sequence length="297" mass="32866">VMPLTRSFADALNVLTIFLVASTLLLGVFCILYSVYFHLKIQNRDFVQLDYFAGPWITRITYVLFVLWWGLGEISRLTLLKQGGKFLGSLSSKWQENICKVYVVSNIGFSEPCLLLTVVFLLHASLKKSGPLNPNWNSRTASHVLLFGFTMLLVQLAAVLIAPKFFRHRRKLPSYFVESAATAHYNHAAVVVCTCPLLSTIIFGFSIAVLSSYLLWIGKRAVDKVINRGLQKRVYVLVLSSYGLFPLRVIALGLSVVPRAGGAAFEGVVFFGFVSVLVCVLAGMYVVVYLPAADSLA</sequence>
<protein>
    <submittedName>
        <fullName evidence="2">Uncharacterized protein</fullName>
    </submittedName>
</protein>